<comment type="caution">
    <text evidence="3">The sequence shown here is derived from an EMBL/GenBank/DDBJ whole genome shotgun (WGS) entry which is preliminary data.</text>
</comment>
<proteinExistence type="inferred from homology"/>
<organism evidence="3 4">
    <name type="scientific">Allacma fusca</name>
    <dbReference type="NCBI Taxonomy" id="39272"/>
    <lineage>
        <taxon>Eukaryota</taxon>
        <taxon>Metazoa</taxon>
        <taxon>Ecdysozoa</taxon>
        <taxon>Arthropoda</taxon>
        <taxon>Hexapoda</taxon>
        <taxon>Collembola</taxon>
        <taxon>Symphypleona</taxon>
        <taxon>Sminthuridae</taxon>
        <taxon>Allacma</taxon>
    </lineage>
</organism>
<gene>
    <name evidence="3" type="ORF">AFUS01_LOCUS45773</name>
</gene>
<evidence type="ECO:0000259" key="2">
    <source>
        <dbReference type="Pfam" id="PF05347"/>
    </source>
</evidence>
<keyword evidence="4" id="KW-1185">Reference proteome</keyword>
<evidence type="ECO:0000313" key="3">
    <source>
        <dbReference type="EMBL" id="CAG7836538.1"/>
    </source>
</evidence>
<dbReference type="PANTHER" id="PTHR14273">
    <property type="entry name" value="LYR MOTIF-CONTAINING PROTEIN 1"/>
    <property type="match status" value="1"/>
</dbReference>
<evidence type="ECO:0000256" key="1">
    <source>
        <dbReference type="ARBA" id="ARBA00009508"/>
    </source>
</evidence>
<dbReference type="EMBL" id="CAJVCH010571070">
    <property type="protein sequence ID" value="CAG7836538.1"/>
    <property type="molecule type" value="Genomic_DNA"/>
</dbReference>
<dbReference type="Pfam" id="PF05347">
    <property type="entry name" value="Complex1_LYR"/>
    <property type="match status" value="1"/>
</dbReference>
<name>A0A8J2LJB5_9HEXA</name>
<dbReference type="GO" id="GO:0005739">
    <property type="term" value="C:mitochondrion"/>
    <property type="evidence" value="ECO:0007669"/>
    <property type="project" value="TreeGrafter"/>
</dbReference>
<reference evidence="3" key="1">
    <citation type="submission" date="2021-06" db="EMBL/GenBank/DDBJ databases">
        <authorList>
            <person name="Hodson N. C."/>
            <person name="Mongue J. A."/>
            <person name="Jaron S. K."/>
        </authorList>
    </citation>
    <scope>NUCLEOTIDE SEQUENCE</scope>
</reference>
<dbReference type="OrthoDB" id="275715at2759"/>
<dbReference type="InterPro" id="IPR040330">
    <property type="entry name" value="LYRM1"/>
</dbReference>
<dbReference type="CDD" id="cd20261">
    <property type="entry name" value="Complex1_LYR_LYRM1"/>
    <property type="match status" value="1"/>
</dbReference>
<sequence>MAQRMQVRGLYRRILRLGQTWVSKSGDTASTTAEKDYIKKEAQALFRKNGDLTDSQAIADCIREAEARIEIALHYQIPYPRPVNVPPLSMARRLGKEQGIVQERMKKQSKPIYVKSFD</sequence>
<comment type="similarity">
    <text evidence="1">Belongs to the complex I LYR family.</text>
</comment>
<dbReference type="InterPro" id="IPR045294">
    <property type="entry name" value="Complex1_LYR_LYRM1"/>
</dbReference>
<dbReference type="Proteomes" id="UP000708208">
    <property type="component" value="Unassembled WGS sequence"/>
</dbReference>
<evidence type="ECO:0000313" key="4">
    <source>
        <dbReference type="Proteomes" id="UP000708208"/>
    </source>
</evidence>
<dbReference type="InterPro" id="IPR008011">
    <property type="entry name" value="Complex1_LYR_dom"/>
</dbReference>
<feature type="domain" description="Complex 1 LYR protein" evidence="2">
    <location>
        <begin position="6"/>
        <end position="70"/>
    </location>
</feature>
<dbReference type="AlphaFoldDB" id="A0A8J2LJB5"/>
<dbReference type="PANTHER" id="PTHR14273:SF0">
    <property type="entry name" value="LYR MOTIF-CONTAINING PROTEIN 1"/>
    <property type="match status" value="1"/>
</dbReference>
<accession>A0A8J2LJB5</accession>
<protein>
    <recommendedName>
        <fullName evidence="2">Complex 1 LYR protein domain-containing protein</fullName>
    </recommendedName>
</protein>